<organism evidence="1 2">
    <name type="scientific">Paraburkholderia rhynchosiae</name>
    <dbReference type="NCBI Taxonomy" id="487049"/>
    <lineage>
        <taxon>Bacteria</taxon>
        <taxon>Pseudomonadati</taxon>
        <taxon>Pseudomonadota</taxon>
        <taxon>Betaproteobacteria</taxon>
        <taxon>Burkholderiales</taxon>
        <taxon>Burkholderiaceae</taxon>
        <taxon>Paraburkholderia</taxon>
    </lineage>
</organism>
<reference evidence="1 2" key="1">
    <citation type="submission" date="2020-04" db="EMBL/GenBank/DDBJ databases">
        <authorList>
            <person name="De Canck E."/>
        </authorList>
    </citation>
    <scope>NUCLEOTIDE SEQUENCE [LARGE SCALE GENOMIC DNA]</scope>
    <source>
        <strain evidence="1 2">LMG 27174</strain>
    </source>
</reference>
<protein>
    <submittedName>
        <fullName evidence="1">Uncharacterized protein</fullName>
    </submittedName>
</protein>
<name>A0A6J5AM04_9BURK</name>
<gene>
    <name evidence="1" type="ORF">LMG27174_01867</name>
</gene>
<sequence>MPRYIPFNEARAQSITRANNELILGKFDESTTNYCD</sequence>
<proteinExistence type="predicted"/>
<evidence type="ECO:0000313" key="2">
    <source>
        <dbReference type="Proteomes" id="UP000494205"/>
    </source>
</evidence>
<dbReference type="EMBL" id="CADIJZ010000006">
    <property type="protein sequence ID" value="CAB3665650.1"/>
    <property type="molecule type" value="Genomic_DNA"/>
</dbReference>
<evidence type="ECO:0000313" key="1">
    <source>
        <dbReference type="EMBL" id="CAB3665650.1"/>
    </source>
</evidence>
<accession>A0A6J5AM04</accession>
<dbReference type="AlphaFoldDB" id="A0A6J5AM04"/>
<dbReference type="Proteomes" id="UP000494205">
    <property type="component" value="Unassembled WGS sequence"/>
</dbReference>